<proteinExistence type="predicted"/>
<reference evidence="4 5" key="2">
    <citation type="submission" date="2019-11" db="EMBL/GenBank/DDBJ databases">
        <authorList>
            <person name="Lu H."/>
        </authorList>
    </citation>
    <scope>NUCLEOTIDE SEQUENCE [LARGE SCALE GENOMIC DNA]</scope>
    <source>
        <strain evidence="4 5">FIM1</strain>
    </source>
</reference>
<feature type="region of interest" description="Disordered" evidence="1">
    <location>
        <begin position="63"/>
        <end position="106"/>
    </location>
</feature>
<feature type="chain" id="PRO_5046955663" evidence="2">
    <location>
        <begin position="30"/>
        <end position="228"/>
    </location>
</feature>
<dbReference type="NCBIfam" id="TIGR02180">
    <property type="entry name" value="GRX_euk"/>
    <property type="match status" value="1"/>
</dbReference>
<feature type="compositionally biased region" description="Polar residues" evidence="1">
    <location>
        <begin position="63"/>
        <end position="73"/>
    </location>
</feature>
<evidence type="ECO:0000313" key="4">
    <source>
        <dbReference type="EMBL" id="QGN17427.1"/>
    </source>
</evidence>
<name>A0ABX6F0A6_KLUMA</name>
<dbReference type="Gene3D" id="3.40.30.10">
    <property type="entry name" value="Glutaredoxin"/>
    <property type="match status" value="1"/>
</dbReference>
<evidence type="ECO:0000313" key="5">
    <source>
        <dbReference type="Proteomes" id="UP000422736"/>
    </source>
</evidence>
<protein>
    <submittedName>
        <fullName evidence="4">Monothiol glutaredoxin-7</fullName>
    </submittedName>
</protein>
<feature type="domain" description="Glutaredoxin" evidence="3">
    <location>
        <begin position="123"/>
        <end position="184"/>
    </location>
</feature>
<keyword evidence="5" id="KW-1185">Reference proteome</keyword>
<dbReference type="CDD" id="cd03419">
    <property type="entry name" value="GRX_GRXh_1_2_like"/>
    <property type="match status" value="1"/>
</dbReference>
<keyword evidence="2" id="KW-0732">Signal</keyword>
<dbReference type="PRINTS" id="PR00160">
    <property type="entry name" value="GLUTAREDOXIN"/>
</dbReference>
<sequence length="228" mass="24844">MLSKRNIRLLGLTGMLLFVLFFITRNAQSATRSYLDPNSPTAASALSNSEKVDSEINSIKQDISNTKGNSVSADTKDAVKSGNNGNGKGVAKTSENGLDDEDEYDNKYNPEAEYKEILQKSPIVVFSKTYCPYSKRLKSILKEYTFDPEFVVVELDKHENGAELQKFIGGKTGRSTVPNVIINGISRGGCDDFAGLHDQNTLLDSLKQWGGSTLTVDKPKKGGNSGVH</sequence>
<dbReference type="InterPro" id="IPR036249">
    <property type="entry name" value="Thioredoxin-like_sf"/>
</dbReference>
<dbReference type="PROSITE" id="PS51354">
    <property type="entry name" value="GLUTAREDOXIN_2"/>
    <property type="match status" value="1"/>
</dbReference>
<gene>
    <name evidence="4" type="primary">GRX7</name>
    <name evidence="4" type="ORF">FIM1_4159</name>
</gene>
<feature type="signal peptide" evidence="2">
    <location>
        <begin position="1"/>
        <end position="29"/>
    </location>
</feature>
<dbReference type="EMBL" id="CP015059">
    <property type="protein sequence ID" value="QGN17427.1"/>
    <property type="molecule type" value="Genomic_DNA"/>
</dbReference>
<dbReference type="InterPro" id="IPR014025">
    <property type="entry name" value="Glutaredoxin_subgr"/>
</dbReference>
<organism evidence="4 5">
    <name type="scientific">Kluyveromyces marxianus</name>
    <name type="common">Yeast</name>
    <name type="synonym">Candida kefyr</name>
    <dbReference type="NCBI Taxonomy" id="4911"/>
    <lineage>
        <taxon>Eukaryota</taxon>
        <taxon>Fungi</taxon>
        <taxon>Dikarya</taxon>
        <taxon>Ascomycota</taxon>
        <taxon>Saccharomycotina</taxon>
        <taxon>Saccharomycetes</taxon>
        <taxon>Saccharomycetales</taxon>
        <taxon>Saccharomycetaceae</taxon>
        <taxon>Kluyveromyces</taxon>
    </lineage>
</organism>
<dbReference type="InterPro" id="IPR002109">
    <property type="entry name" value="Glutaredoxin"/>
</dbReference>
<accession>A0ABX6F0A6</accession>
<dbReference type="SUPFAM" id="SSF52833">
    <property type="entry name" value="Thioredoxin-like"/>
    <property type="match status" value="1"/>
</dbReference>
<dbReference type="PANTHER" id="PTHR45694">
    <property type="entry name" value="GLUTAREDOXIN 2"/>
    <property type="match status" value="1"/>
</dbReference>
<evidence type="ECO:0000256" key="2">
    <source>
        <dbReference type="SAM" id="SignalP"/>
    </source>
</evidence>
<dbReference type="Pfam" id="PF00462">
    <property type="entry name" value="Glutaredoxin"/>
    <property type="match status" value="1"/>
</dbReference>
<dbReference type="InterPro" id="IPR011899">
    <property type="entry name" value="Glutaredoxin_euk/vir"/>
</dbReference>
<reference evidence="4 5" key="1">
    <citation type="submission" date="2016-03" db="EMBL/GenBank/DDBJ databases">
        <title>How can Kluyveromyces marxianus grow so fast - potential evolutionary course in Saccharomyces Complex revealed by comparative genomics.</title>
        <authorList>
            <person name="Mo W."/>
            <person name="Lu W."/>
            <person name="Yang X."/>
            <person name="Qi J."/>
            <person name="Lv H."/>
        </authorList>
    </citation>
    <scope>NUCLEOTIDE SEQUENCE [LARGE SCALE GENOMIC DNA]</scope>
    <source>
        <strain evidence="4 5">FIM1</strain>
    </source>
</reference>
<dbReference type="PANTHER" id="PTHR45694:SF5">
    <property type="entry name" value="GLUTAREDOXIN 2"/>
    <property type="match status" value="1"/>
</dbReference>
<evidence type="ECO:0000256" key="1">
    <source>
        <dbReference type="SAM" id="MobiDB-lite"/>
    </source>
</evidence>
<dbReference type="Proteomes" id="UP000422736">
    <property type="component" value="Chromosome 6"/>
</dbReference>
<evidence type="ECO:0000259" key="3">
    <source>
        <dbReference type="Pfam" id="PF00462"/>
    </source>
</evidence>